<gene>
    <name evidence="1" type="ORF">E2605_02310</name>
</gene>
<evidence type="ECO:0008006" key="3">
    <source>
        <dbReference type="Google" id="ProtNLM"/>
    </source>
</evidence>
<dbReference type="PANTHER" id="PTHR33706:SF1">
    <property type="entry name" value="TPR REPEAT PROTEIN"/>
    <property type="match status" value="1"/>
</dbReference>
<proteinExistence type="predicted"/>
<dbReference type="SUPFAM" id="SSF82185">
    <property type="entry name" value="Histone H3 K4-specific methyltransferase SET7/9 N-terminal domain"/>
    <property type="match status" value="2"/>
</dbReference>
<dbReference type="InterPro" id="IPR011652">
    <property type="entry name" value="MORN_2"/>
</dbReference>
<dbReference type="EMBL" id="SOML01000001">
    <property type="protein sequence ID" value="TFD98940.1"/>
    <property type="molecule type" value="Genomic_DNA"/>
</dbReference>
<dbReference type="RefSeq" id="WP_134435359.1">
    <property type="nucleotide sequence ID" value="NZ_SOML01000001.1"/>
</dbReference>
<sequence length="279" mass="32282">MKQVLFLFVFLCSTFSIQIRGQQSIKISDINLVNLGDGQAYAHNKDEAKTPVKGKVRIITGVTTEYINAQFNDEGLAIGKWEYYKNNELRSYISYQNGYMNGEWGEVSSSGDLKEKREYKNGKKDGEWIKYYDPETPKEIKVYQDNRLCQTKTYYTNGNLESERNFSNGKEHGSYKRYTLEGNLKMDENYENGKKVGKQIVYYTSNLSDYIETSNYSSLGKLDGEFSQVYTETKATKVKGQYTKGQKTGVWKYYSLSGKPIKEELYENGVLKETRKFEN</sequence>
<dbReference type="Proteomes" id="UP000297861">
    <property type="component" value="Unassembled WGS sequence"/>
</dbReference>
<dbReference type="STRING" id="1121485.GCA_000426485_00138"/>
<keyword evidence="2" id="KW-1185">Reference proteome</keyword>
<organism evidence="1 2">
    <name type="scientific">Dysgonomonas capnocytophagoides</name>
    <dbReference type="NCBI Taxonomy" id="45254"/>
    <lineage>
        <taxon>Bacteria</taxon>
        <taxon>Pseudomonadati</taxon>
        <taxon>Bacteroidota</taxon>
        <taxon>Bacteroidia</taxon>
        <taxon>Bacteroidales</taxon>
        <taxon>Dysgonomonadaceae</taxon>
        <taxon>Dysgonomonas</taxon>
    </lineage>
</organism>
<comment type="caution">
    <text evidence="1">The sequence shown here is derived from an EMBL/GenBank/DDBJ whole genome shotgun (WGS) entry which is preliminary data.</text>
</comment>
<dbReference type="PANTHER" id="PTHR33706">
    <property type="entry name" value="MORN VARIANT REPEAT PROTEIN"/>
    <property type="match status" value="1"/>
</dbReference>
<evidence type="ECO:0000313" key="2">
    <source>
        <dbReference type="Proteomes" id="UP000297861"/>
    </source>
</evidence>
<reference evidence="1 2" key="1">
    <citation type="submission" date="2019-03" db="EMBL/GenBank/DDBJ databases">
        <title>San Antonio Military Medical Center submission to MRSN (WRAIR), pending publication.</title>
        <authorList>
            <person name="Blyth D.M."/>
            <person name="Mccarthy S.L."/>
            <person name="Schall S.E."/>
            <person name="Stam J.A."/>
            <person name="Ong A.C."/>
            <person name="Mcgann P.T."/>
        </authorList>
    </citation>
    <scope>NUCLEOTIDE SEQUENCE [LARGE SCALE GENOMIC DNA]</scope>
    <source>
        <strain evidence="1 2">MRSN571793</strain>
    </source>
</reference>
<evidence type="ECO:0000313" key="1">
    <source>
        <dbReference type="EMBL" id="TFD98940.1"/>
    </source>
</evidence>
<protein>
    <recommendedName>
        <fullName evidence="3">Toxin-antitoxin system YwqK family antitoxin</fullName>
    </recommendedName>
</protein>
<dbReference type="AlphaFoldDB" id="A0A4Y8LD20"/>
<dbReference type="OrthoDB" id="9785122at2"/>
<dbReference type="Pfam" id="PF07661">
    <property type="entry name" value="MORN_2"/>
    <property type="match status" value="3"/>
</dbReference>
<accession>A0A4Y8LD20</accession>
<dbReference type="Gene3D" id="2.20.110.10">
    <property type="entry name" value="Histone H3 K4-specific methyltransferase SET7/9 N-terminal domain"/>
    <property type="match status" value="3"/>
</dbReference>
<name>A0A4Y8LD20_9BACT</name>